<keyword evidence="5" id="KW-1185">Reference proteome</keyword>
<dbReference type="EMBL" id="CP042262">
    <property type="protein sequence ID" value="QDY70410.1"/>
    <property type="molecule type" value="Genomic_DNA"/>
</dbReference>
<feature type="domain" description="Glycosyltransferase subfamily 4-like N-terminal" evidence="3">
    <location>
        <begin position="264"/>
        <end position="412"/>
    </location>
</feature>
<feature type="domain" description="Methyltransferase type 11" evidence="2">
    <location>
        <begin position="35"/>
        <end position="128"/>
    </location>
</feature>
<dbReference type="GO" id="GO:0016757">
    <property type="term" value="F:glycosyltransferase activity"/>
    <property type="evidence" value="ECO:0007669"/>
    <property type="project" value="InterPro"/>
</dbReference>
<evidence type="ECO:0000259" key="2">
    <source>
        <dbReference type="Pfam" id="PF08241"/>
    </source>
</evidence>
<dbReference type="Proteomes" id="UP000318483">
    <property type="component" value="Plasmid unnamed1"/>
</dbReference>
<dbReference type="AlphaFoldDB" id="A0A5B8J829"/>
<dbReference type="Pfam" id="PF08241">
    <property type="entry name" value="Methyltransf_11"/>
    <property type="match status" value="1"/>
</dbReference>
<dbReference type="SUPFAM" id="SSF53756">
    <property type="entry name" value="UDP-Glycosyltransferase/glycogen phosphorylase"/>
    <property type="match status" value="1"/>
</dbReference>
<dbReference type="Gene3D" id="3.40.50.150">
    <property type="entry name" value="Vaccinia Virus protein VP39"/>
    <property type="match status" value="1"/>
</dbReference>
<geneLocation type="plasmid" evidence="4 5">
    <name>unnamed1</name>
</geneLocation>
<dbReference type="KEGG" id="lit:FPZ52_11850"/>
<accession>A0A5B8J829</accession>
<dbReference type="Gene3D" id="3.40.50.2000">
    <property type="entry name" value="Glycogen Phosphorylase B"/>
    <property type="match status" value="2"/>
</dbReference>
<name>A0A5B8J829_9RHOB</name>
<dbReference type="InterPro" id="IPR029063">
    <property type="entry name" value="SAM-dependent_MTases_sf"/>
</dbReference>
<sequence length="641" mass="70065">MTESNGKVTTFIRGQADILAEAIAALPDGSGKRMLDIGTGSGLAARAFLAAGWDVTATGFDVDAYLTDQAVFPEGIELHENVDVTDMTLFPDASFDVVWCAHVLEHVLDTGRALAEIRRVLKPDGLLLVTVPPAKSTVVGGHVSNGWNVGNLMYVLAVTGFDLRSGRFVRHGYNIFGEVGRGEAPPRSELRFANGDLERLTELGSFPEGFKARQGFEGNLQSVNWKWHVPPQEIAVPRAALAQPPAIPSMRLGFFVPWITKSRGGTENVGHMMANAMAARGHDVVIFTFDDARGRPVWPLDPAIRLVHLPEGANARVDDQMAMIVAAEGRELLVGLHMNRTFSRYVRCAHRLGLPIVLSEHIDPRMPDWIGTFSAEEREIAFFGATLIHLLTEGFRQTLGKSHQDRIRVVPNTVRDTDKRADPGAEGVKYLLCVARLVPRKNVRVLIEAFAQVAGDHPDWMLRIVGDGSERAALAERAEGLGLGDRIEFLGEVDDPYPLYASAHAFVLPSTLEGFPMVTCEAMAHGLPLVGYAVCSGVNEQIVPGENGFLASGGRQVGSLGEELHRIMADAGLRAQMGRASRLRYERLYSQEVIAKAWEEMFAEALERGPVRVRAGQRELLNVRLAELVGDPLRIAAENIH</sequence>
<dbReference type="OrthoDB" id="9790710at2"/>
<feature type="domain" description="Glycosyl transferase family 1" evidence="1">
    <location>
        <begin position="417"/>
        <end position="582"/>
    </location>
</feature>
<keyword evidence="4" id="KW-0808">Transferase</keyword>
<dbReference type="Pfam" id="PF00534">
    <property type="entry name" value="Glycos_transf_1"/>
    <property type="match status" value="1"/>
</dbReference>
<dbReference type="Pfam" id="PF13579">
    <property type="entry name" value="Glyco_trans_4_4"/>
    <property type="match status" value="1"/>
</dbReference>
<reference evidence="4 5" key="1">
    <citation type="submission" date="2019-07" db="EMBL/GenBank/DDBJ databases">
        <title>Litoreibacter alkalisoli sp. nov., isolated from saline-alkaline soil.</title>
        <authorList>
            <person name="Wang S."/>
            <person name="Xu L."/>
            <person name="Xing Y.-T."/>
            <person name="Sun J.-Q."/>
        </authorList>
    </citation>
    <scope>NUCLEOTIDE SEQUENCE [LARGE SCALE GENOMIC DNA]</scope>
    <source>
        <strain evidence="4 5">LN3S51</strain>
        <plasmid evidence="4 5">unnamed1</plasmid>
    </source>
</reference>
<dbReference type="SUPFAM" id="SSF53335">
    <property type="entry name" value="S-adenosyl-L-methionine-dependent methyltransferases"/>
    <property type="match status" value="1"/>
</dbReference>
<evidence type="ECO:0000313" key="4">
    <source>
        <dbReference type="EMBL" id="QDY70410.1"/>
    </source>
</evidence>
<dbReference type="PANTHER" id="PTHR12526:SF636">
    <property type="entry name" value="BLL3647 PROTEIN"/>
    <property type="match status" value="1"/>
</dbReference>
<evidence type="ECO:0000313" key="5">
    <source>
        <dbReference type="Proteomes" id="UP000318483"/>
    </source>
</evidence>
<dbReference type="GO" id="GO:0008757">
    <property type="term" value="F:S-adenosylmethionine-dependent methyltransferase activity"/>
    <property type="evidence" value="ECO:0007669"/>
    <property type="project" value="InterPro"/>
</dbReference>
<dbReference type="InterPro" id="IPR001296">
    <property type="entry name" value="Glyco_trans_1"/>
</dbReference>
<protein>
    <submittedName>
        <fullName evidence="4">Glycosyltransferase</fullName>
    </submittedName>
</protein>
<dbReference type="PANTHER" id="PTHR12526">
    <property type="entry name" value="GLYCOSYLTRANSFERASE"/>
    <property type="match status" value="1"/>
</dbReference>
<keyword evidence="4" id="KW-0614">Plasmid</keyword>
<proteinExistence type="predicted"/>
<organism evidence="4 5">
    <name type="scientific">Qingshengfaniella alkalisoli</name>
    <dbReference type="NCBI Taxonomy" id="2599296"/>
    <lineage>
        <taxon>Bacteria</taxon>
        <taxon>Pseudomonadati</taxon>
        <taxon>Pseudomonadota</taxon>
        <taxon>Alphaproteobacteria</taxon>
        <taxon>Rhodobacterales</taxon>
        <taxon>Paracoccaceae</taxon>
        <taxon>Qingshengfaniella</taxon>
    </lineage>
</organism>
<dbReference type="RefSeq" id="WP_146365828.1">
    <property type="nucleotide sequence ID" value="NZ_CP042262.1"/>
</dbReference>
<evidence type="ECO:0000259" key="3">
    <source>
        <dbReference type="Pfam" id="PF13579"/>
    </source>
</evidence>
<dbReference type="InterPro" id="IPR028098">
    <property type="entry name" value="Glyco_trans_4-like_N"/>
</dbReference>
<dbReference type="CDD" id="cd02440">
    <property type="entry name" value="AdoMet_MTases"/>
    <property type="match status" value="1"/>
</dbReference>
<dbReference type="InterPro" id="IPR013216">
    <property type="entry name" value="Methyltransf_11"/>
</dbReference>
<gene>
    <name evidence="4" type="ORF">FPZ52_11850</name>
</gene>
<evidence type="ECO:0000259" key="1">
    <source>
        <dbReference type="Pfam" id="PF00534"/>
    </source>
</evidence>